<dbReference type="InterPro" id="IPR000644">
    <property type="entry name" value="CBS_dom"/>
</dbReference>
<evidence type="ECO:0000259" key="10">
    <source>
        <dbReference type="PROSITE" id="PS51371"/>
    </source>
</evidence>
<evidence type="ECO:0000256" key="2">
    <source>
        <dbReference type="ARBA" id="ARBA00009749"/>
    </source>
</evidence>
<comment type="caution">
    <text evidence="11">The sequence shown here is derived from an EMBL/GenBank/DDBJ whole genome shotgun (WGS) entry which is preliminary data.</text>
</comment>
<protein>
    <recommendedName>
        <fullName evidence="9">Magnesium transporter MgtE</fullName>
    </recommendedName>
</protein>
<dbReference type="SUPFAM" id="SSF161093">
    <property type="entry name" value="MgtE membrane domain-like"/>
    <property type="match status" value="1"/>
</dbReference>
<dbReference type="PROSITE" id="PS51371">
    <property type="entry name" value="CBS"/>
    <property type="match status" value="2"/>
</dbReference>
<comment type="similarity">
    <text evidence="2 9">Belongs to the SLC41A transporter family.</text>
</comment>
<dbReference type="Gene3D" id="3.10.580.10">
    <property type="entry name" value="CBS-domain"/>
    <property type="match status" value="1"/>
</dbReference>
<dbReference type="EMBL" id="MPJW01000098">
    <property type="protein sequence ID" value="OLU40828.1"/>
    <property type="molecule type" value="Genomic_DNA"/>
</dbReference>
<feature type="transmembrane region" description="Helical" evidence="9">
    <location>
        <begin position="274"/>
        <end position="294"/>
    </location>
</feature>
<comment type="subunit">
    <text evidence="9">Homodimer.</text>
</comment>
<evidence type="ECO:0000256" key="6">
    <source>
        <dbReference type="ARBA" id="ARBA00022989"/>
    </source>
</evidence>
<reference evidence="11 12" key="1">
    <citation type="submission" date="2016-11" db="EMBL/GenBank/DDBJ databases">
        <title>Description of two novel members of the family Erysipelotrichaceae: Ileibacterium lipovorans gen. nov., sp. nov. and Dubosiella newyorkensis, gen. nov., sp. nov.</title>
        <authorList>
            <person name="Cox L.M."/>
            <person name="Sohn J."/>
            <person name="Tyrrell K.L."/>
            <person name="Citron D.M."/>
            <person name="Lawson P.A."/>
            <person name="Patel N.B."/>
            <person name="Iizumi T."/>
            <person name="Perez-Perez G.I."/>
            <person name="Goldstein E.J."/>
            <person name="Blaser M.J."/>
        </authorList>
    </citation>
    <scope>NUCLEOTIDE SEQUENCE [LARGE SCALE GENOMIC DNA]</scope>
    <source>
        <strain evidence="11 12">NYU-BL-A3</strain>
    </source>
</reference>
<dbReference type="InterPro" id="IPR036739">
    <property type="entry name" value="SLC41_membr_dom_sf"/>
</dbReference>
<dbReference type="SUPFAM" id="SSF158791">
    <property type="entry name" value="MgtE N-terminal domain-like"/>
    <property type="match status" value="1"/>
</dbReference>
<feature type="transmembrane region" description="Helical" evidence="9">
    <location>
        <begin position="382"/>
        <end position="410"/>
    </location>
</feature>
<keyword evidence="12" id="KW-1185">Reference proteome</keyword>
<evidence type="ECO:0000256" key="8">
    <source>
        <dbReference type="PROSITE-ProRule" id="PRU00703"/>
    </source>
</evidence>
<feature type="transmembrane region" description="Helical" evidence="9">
    <location>
        <begin position="351"/>
        <end position="370"/>
    </location>
</feature>
<gene>
    <name evidence="11" type="ORF">BO222_04195</name>
</gene>
<dbReference type="GO" id="GO:0046872">
    <property type="term" value="F:metal ion binding"/>
    <property type="evidence" value="ECO:0007669"/>
    <property type="project" value="UniProtKB-KW"/>
</dbReference>
<keyword evidence="9" id="KW-1003">Cell membrane</keyword>
<keyword evidence="3 9" id="KW-0813">Transport</keyword>
<dbReference type="CDD" id="cd04606">
    <property type="entry name" value="CBS_pair_Mg_transporter"/>
    <property type="match status" value="1"/>
</dbReference>
<keyword evidence="8" id="KW-0129">CBS domain</keyword>
<dbReference type="Pfam" id="PF00571">
    <property type="entry name" value="CBS"/>
    <property type="match status" value="2"/>
</dbReference>
<evidence type="ECO:0000256" key="3">
    <source>
        <dbReference type="ARBA" id="ARBA00022448"/>
    </source>
</evidence>
<evidence type="ECO:0000256" key="4">
    <source>
        <dbReference type="ARBA" id="ARBA00022692"/>
    </source>
</evidence>
<keyword evidence="4 9" id="KW-0812">Transmembrane</keyword>
<dbReference type="NCBIfam" id="TIGR00400">
    <property type="entry name" value="mgtE"/>
    <property type="match status" value="1"/>
</dbReference>
<feature type="transmembrane region" description="Helical" evidence="9">
    <location>
        <begin position="431"/>
        <end position="450"/>
    </location>
</feature>
<organism evidence="11 12">
    <name type="scientific">Ileibacterium valens</name>
    <dbReference type="NCBI Taxonomy" id="1862668"/>
    <lineage>
        <taxon>Bacteria</taxon>
        <taxon>Bacillati</taxon>
        <taxon>Bacillota</taxon>
        <taxon>Erysipelotrichia</taxon>
        <taxon>Erysipelotrichales</taxon>
        <taxon>Erysipelotrichaceae</taxon>
        <taxon>Ileibacterium</taxon>
    </lineage>
</organism>
<dbReference type="SUPFAM" id="SSF54631">
    <property type="entry name" value="CBS-domain pair"/>
    <property type="match status" value="1"/>
</dbReference>
<dbReference type="SMART" id="SM00924">
    <property type="entry name" value="MgtE_N"/>
    <property type="match status" value="1"/>
</dbReference>
<dbReference type="InterPro" id="IPR038076">
    <property type="entry name" value="MgtE_N_sf"/>
</dbReference>
<feature type="domain" description="CBS" evidence="10">
    <location>
        <begin position="128"/>
        <end position="191"/>
    </location>
</feature>
<evidence type="ECO:0000256" key="1">
    <source>
        <dbReference type="ARBA" id="ARBA00004141"/>
    </source>
</evidence>
<sequence>MIEIIKTITAPKVLRNKLDDFHAYDIADTFEKLTNFEREKLYRMLDTERLTEILEYLDEEDQARYLNEMNIKKVISIINEMEPDKAADLLREIDKEKRDIILELLEPEVRKNISTIFSYDDEEIGSKMTTNYIEVPRGISVKQAMRHLLDQAPENDNISTIYVQDENGMYYGAITLKDLIIARPDTDLEDIITTSYPYLYATEPIDRVVEELKDYNEDSIPILNNDNMLLGIITAQDLLEVLDEEMGEDYARLAGLSSEEDLEETLFDSLKKRLPWLIVLLFLGLVVSSVVSMFEGVVAQLTIVMAFQALILGMAGNAGTQSLGVTIRVLMDDSLTSKQKTYLIFKEAKVGFTNGLITGLVSFIFLGLYIHLAKGYGWFDAYAISGCIGVALWLAMLISSITGTTIPLLFKKVGVDPAVASGPLITTVNDLVGVVTYYGLAWIFLINMLHI</sequence>
<keyword evidence="6 9" id="KW-1133">Transmembrane helix</keyword>
<name>A0A1U7NH67_9FIRM</name>
<dbReference type="PANTHER" id="PTHR43773:SF1">
    <property type="entry name" value="MAGNESIUM TRANSPORTER MGTE"/>
    <property type="match status" value="1"/>
</dbReference>
<dbReference type="GO" id="GO:0005886">
    <property type="term" value="C:plasma membrane"/>
    <property type="evidence" value="ECO:0007669"/>
    <property type="project" value="UniProtKB-SubCell"/>
</dbReference>
<dbReference type="PANTHER" id="PTHR43773">
    <property type="entry name" value="MAGNESIUM TRANSPORTER MGTE"/>
    <property type="match status" value="1"/>
</dbReference>
<dbReference type="Pfam" id="PF03448">
    <property type="entry name" value="MgtE_N"/>
    <property type="match status" value="1"/>
</dbReference>
<keyword evidence="9" id="KW-0479">Metal-binding</keyword>
<evidence type="ECO:0000256" key="7">
    <source>
        <dbReference type="ARBA" id="ARBA00023136"/>
    </source>
</evidence>
<accession>A0A1U7NH67</accession>
<dbReference type="GO" id="GO:0015095">
    <property type="term" value="F:magnesium ion transmembrane transporter activity"/>
    <property type="evidence" value="ECO:0007669"/>
    <property type="project" value="UniProtKB-UniRule"/>
</dbReference>
<dbReference type="InterPro" id="IPR006669">
    <property type="entry name" value="MgtE_transporter"/>
</dbReference>
<feature type="domain" description="CBS" evidence="10">
    <location>
        <begin position="192"/>
        <end position="248"/>
    </location>
</feature>
<evidence type="ECO:0000313" key="11">
    <source>
        <dbReference type="EMBL" id="OLU40828.1"/>
    </source>
</evidence>
<dbReference type="Gene3D" id="1.10.357.20">
    <property type="entry name" value="SLC41 divalent cation transporters, integral membrane domain"/>
    <property type="match status" value="1"/>
</dbReference>
<evidence type="ECO:0000256" key="5">
    <source>
        <dbReference type="ARBA" id="ARBA00022842"/>
    </source>
</evidence>
<evidence type="ECO:0000256" key="9">
    <source>
        <dbReference type="RuleBase" id="RU362011"/>
    </source>
</evidence>
<dbReference type="Gene3D" id="1.25.60.10">
    <property type="entry name" value="MgtE N-terminal domain-like"/>
    <property type="match status" value="1"/>
</dbReference>
<comment type="function">
    <text evidence="9">Acts as a magnesium transporter.</text>
</comment>
<dbReference type="InterPro" id="IPR006668">
    <property type="entry name" value="Mg_transptr_MgtE_intracell_dom"/>
</dbReference>
<comment type="subcellular location">
    <subcellularLocation>
        <location evidence="9">Cell membrane</location>
        <topology evidence="9">Multi-pass membrane protein</topology>
    </subcellularLocation>
    <subcellularLocation>
        <location evidence="1">Membrane</location>
        <topology evidence="1">Multi-pass membrane protein</topology>
    </subcellularLocation>
</comment>
<dbReference type="Proteomes" id="UP000186341">
    <property type="component" value="Unassembled WGS sequence"/>
</dbReference>
<keyword evidence="5 9" id="KW-0460">Magnesium</keyword>
<proteinExistence type="inferred from homology"/>
<dbReference type="InterPro" id="IPR046342">
    <property type="entry name" value="CBS_dom_sf"/>
</dbReference>
<evidence type="ECO:0000313" key="12">
    <source>
        <dbReference type="Proteomes" id="UP000186341"/>
    </source>
</evidence>
<dbReference type="AlphaFoldDB" id="A0A1U7NH67"/>
<dbReference type="Pfam" id="PF01769">
    <property type="entry name" value="MgtE"/>
    <property type="match status" value="1"/>
</dbReference>
<keyword evidence="7 9" id="KW-0472">Membrane</keyword>
<dbReference type="InterPro" id="IPR006667">
    <property type="entry name" value="SLC41_membr_dom"/>
</dbReference>
<feature type="transmembrane region" description="Helical" evidence="9">
    <location>
        <begin position="306"/>
        <end position="330"/>
    </location>
</feature>